<evidence type="ECO:0000313" key="12">
    <source>
        <dbReference type="Proteomes" id="UP000285301"/>
    </source>
</evidence>
<dbReference type="Gene3D" id="3.90.550.50">
    <property type="match status" value="1"/>
</dbReference>
<evidence type="ECO:0000256" key="5">
    <source>
        <dbReference type="ARBA" id="ARBA00022692"/>
    </source>
</evidence>
<dbReference type="GO" id="GO:0000139">
    <property type="term" value="C:Golgi membrane"/>
    <property type="evidence" value="ECO:0007669"/>
    <property type="project" value="UniProtKB-SubCell"/>
</dbReference>
<comment type="subcellular location">
    <subcellularLocation>
        <location evidence="1 10">Golgi apparatus membrane</location>
        <topology evidence="1 10">Single-pass type II membrane protein</topology>
    </subcellularLocation>
</comment>
<dbReference type="PANTHER" id="PTHR11214:SF314">
    <property type="entry name" value="HEXOSYLTRANSFERASE"/>
    <property type="match status" value="1"/>
</dbReference>
<dbReference type="InterPro" id="IPR002659">
    <property type="entry name" value="Glyco_trans_31"/>
</dbReference>
<evidence type="ECO:0000256" key="4">
    <source>
        <dbReference type="ARBA" id="ARBA00022679"/>
    </source>
</evidence>
<evidence type="ECO:0000256" key="1">
    <source>
        <dbReference type="ARBA" id="ARBA00004323"/>
    </source>
</evidence>
<evidence type="ECO:0000256" key="6">
    <source>
        <dbReference type="ARBA" id="ARBA00022968"/>
    </source>
</evidence>
<dbReference type="EC" id="2.4.1.-" evidence="10"/>
<keyword evidence="9" id="KW-0472">Membrane</keyword>
<keyword evidence="3 10" id="KW-0328">Glycosyltransferase</keyword>
<accession>A0A443QA39</accession>
<organism evidence="11 12">
    <name type="scientific">Dinothrombium tinctorium</name>
    <dbReference type="NCBI Taxonomy" id="1965070"/>
    <lineage>
        <taxon>Eukaryota</taxon>
        <taxon>Metazoa</taxon>
        <taxon>Ecdysozoa</taxon>
        <taxon>Arthropoda</taxon>
        <taxon>Chelicerata</taxon>
        <taxon>Arachnida</taxon>
        <taxon>Acari</taxon>
        <taxon>Acariformes</taxon>
        <taxon>Trombidiformes</taxon>
        <taxon>Prostigmata</taxon>
        <taxon>Anystina</taxon>
        <taxon>Parasitengona</taxon>
        <taxon>Trombidioidea</taxon>
        <taxon>Trombidiidae</taxon>
        <taxon>Dinothrombium</taxon>
    </lineage>
</organism>
<keyword evidence="5" id="KW-0812">Transmembrane</keyword>
<name>A0A443QA39_9ACAR</name>
<keyword evidence="7" id="KW-1133">Transmembrane helix</keyword>
<dbReference type="GO" id="GO:0006493">
    <property type="term" value="P:protein O-linked glycosylation"/>
    <property type="evidence" value="ECO:0007669"/>
    <property type="project" value="TreeGrafter"/>
</dbReference>
<proteinExistence type="inferred from homology"/>
<dbReference type="GO" id="GO:0016758">
    <property type="term" value="F:hexosyltransferase activity"/>
    <property type="evidence" value="ECO:0007669"/>
    <property type="project" value="InterPro"/>
</dbReference>
<protein>
    <recommendedName>
        <fullName evidence="10">Hexosyltransferase</fullName>
        <ecNumber evidence="10">2.4.1.-</ecNumber>
    </recommendedName>
</protein>
<dbReference type="EMBL" id="NCKU01013153">
    <property type="protein sequence ID" value="RWR99894.1"/>
    <property type="molecule type" value="Genomic_DNA"/>
</dbReference>
<evidence type="ECO:0000256" key="3">
    <source>
        <dbReference type="ARBA" id="ARBA00022676"/>
    </source>
</evidence>
<sequence>MYSMIFKRVEPRNKIYKLVNEKLIKVGSERNFTFYSNAELEAAKTFIIDKPHYCGLDSGANASIVAIVFSAVQNYVSRAAIRETWGKQLRSRGVKLLFLVASTSDENLQDNIIEEDNIYGDLLQASFIEDYYNLTLKTIAMLDSLRNYCSQVKFVLKTDQDVLINVEKVFQVVDRYRNEQRAIFGNIFDNVVVRRNENDK</sequence>
<evidence type="ECO:0000256" key="9">
    <source>
        <dbReference type="ARBA" id="ARBA00023136"/>
    </source>
</evidence>
<keyword evidence="4 11" id="KW-0808">Transferase</keyword>
<keyword evidence="8 10" id="KW-0333">Golgi apparatus</keyword>
<gene>
    <name evidence="11" type="ORF">B4U79_09016</name>
</gene>
<feature type="non-terminal residue" evidence="11">
    <location>
        <position position="200"/>
    </location>
</feature>
<evidence type="ECO:0000256" key="7">
    <source>
        <dbReference type="ARBA" id="ARBA00022989"/>
    </source>
</evidence>
<dbReference type="STRING" id="1965070.A0A443QA39"/>
<keyword evidence="12" id="KW-1185">Reference proteome</keyword>
<evidence type="ECO:0000313" key="11">
    <source>
        <dbReference type="EMBL" id="RWR99894.1"/>
    </source>
</evidence>
<dbReference type="OrthoDB" id="5512589at2759"/>
<keyword evidence="6" id="KW-0735">Signal-anchor</keyword>
<comment type="caution">
    <text evidence="11">The sequence shown here is derived from an EMBL/GenBank/DDBJ whole genome shotgun (WGS) entry which is preliminary data.</text>
</comment>
<comment type="similarity">
    <text evidence="2 10">Belongs to the glycosyltransferase 31 family.</text>
</comment>
<dbReference type="PANTHER" id="PTHR11214">
    <property type="entry name" value="BETA-1,3-N-ACETYLGLUCOSAMINYLTRANSFERASE"/>
    <property type="match status" value="1"/>
</dbReference>
<dbReference type="Pfam" id="PF01762">
    <property type="entry name" value="Galactosyl_T"/>
    <property type="match status" value="1"/>
</dbReference>
<reference evidence="11 12" key="1">
    <citation type="journal article" date="2018" name="Gigascience">
        <title>Genomes of trombidid mites reveal novel predicted allergens and laterally-transferred genes associated with secondary metabolism.</title>
        <authorList>
            <person name="Dong X."/>
            <person name="Chaisiri K."/>
            <person name="Xia D."/>
            <person name="Armstrong S.D."/>
            <person name="Fang Y."/>
            <person name="Donnelly M.J."/>
            <person name="Kadowaki T."/>
            <person name="McGarry J.W."/>
            <person name="Darby A.C."/>
            <person name="Makepeace B.L."/>
        </authorList>
    </citation>
    <scope>NUCLEOTIDE SEQUENCE [LARGE SCALE GENOMIC DNA]</scope>
    <source>
        <strain evidence="11">UoL-WK</strain>
    </source>
</reference>
<dbReference type="Proteomes" id="UP000285301">
    <property type="component" value="Unassembled WGS sequence"/>
</dbReference>
<dbReference type="AlphaFoldDB" id="A0A443QA39"/>
<evidence type="ECO:0000256" key="10">
    <source>
        <dbReference type="RuleBase" id="RU363063"/>
    </source>
</evidence>
<evidence type="ECO:0000256" key="8">
    <source>
        <dbReference type="ARBA" id="ARBA00023034"/>
    </source>
</evidence>
<evidence type="ECO:0000256" key="2">
    <source>
        <dbReference type="ARBA" id="ARBA00008661"/>
    </source>
</evidence>